<evidence type="ECO:0000259" key="2">
    <source>
        <dbReference type="Pfam" id="PF04424"/>
    </source>
</evidence>
<dbReference type="GO" id="GO:1990380">
    <property type="term" value="F:K48-linked deubiquitinase activity"/>
    <property type="evidence" value="ECO:0007669"/>
    <property type="project" value="InterPro"/>
</dbReference>
<dbReference type="Pfam" id="PF04424">
    <property type="entry name" value="MINDY_DUB"/>
    <property type="match status" value="1"/>
</dbReference>
<organism evidence="3 4">
    <name type="scientific">Papaver somniferum</name>
    <name type="common">Opium poppy</name>
    <dbReference type="NCBI Taxonomy" id="3469"/>
    <lineage>
        <taxon>Eukaryota</taxon>
        <taxon>Viridiplantae</taxon>
        <taxon>Streptophyta</taxon>
        <taxon>Embryophyta</taxon>
        <taxon>Tracheophyta</taxon>
        <taxon>Spermatophyta</taxon>
        <taxon>Magnoliopsida</taxon>
        <taxon>Ranunculales</taxon>
        <taxon>Papaveraceae</taxon>
        <taxon>Papaveroideae</taxon>
        <taxon>Papaver</taxon>
    </lineage>
</organism>
<dbReference type="EMBL" id="CM010721">
    <property type="protein sequence ID" value="RZC69115.1"/>
    <property type="molecule type" value="Genomic_DNA"/>
</dbReference>
<dbReference type="GO" id="GO:0004843">
    <property type="term" value="F:cysteine-type deubiquitinase activity"/>
    <property type="evidence" value="ECO:0007669"/>
    <property type="project" value="InterPro"/>
</dbReference>
<dbReference type="PANTHER" id="PTHR18063">
    <property type="entry name" value="NF-E2 INDUCIBLE PROTEIN"/>
    <property type="match status" value="1"/>
</dbReference>
<evidence type="ECO:0000256" key="1">
    <source>
        <dbReference type="SAM" id="MobiDB-lite"/>
    </source>
</evidence>
<evidence type="ECO:0000313" key="3">
    <source>
        <dbReference type="EMBL" id="RZC69115.1"/>
    </source>
</evidence>
<dbReference type="AlphaFoldDB" id="A0A4Y7KAW3"/>
<proteinExistence type="predicted"/>
<protein>
    <recommendedName>
        <fullName evidence="2">MINDY deubiquitinase domain-containing protein</fullName>
    </recommendedName>
</protein>
<dbReference type="GO" id="GO:0071108">
    <property type="term" value="P:protein K48-linked deubiquitination"/>
    <property type="evidence" value="ECO:0007669"/>
    <property type="project" value="TreeGrafter"/>
</dbReference>
<dbReference type="GO" id="GO:0071944">
    <property type="term" value="C:cell periphery"/>
    <property type="evidence" value="ECO:0007669"/>
    <property type="project" value="TreeGrafter"/>
</dbReference>
<dbReference type="PANTHER" id="PTHR18063:SF6">
    <property type="entry name" value="UBIQUITIN CARBOXYL-TERMINAL HYDROLASE"/>
    <property type="match status" value="1"/>
</dbReference>
<dbReference type="STRING" id="3469.A0A4Y7KAW3"/>
<gene>
    <name evidence="3" type="ORF">C5167_032238</name>
</gene>
<feature type="domain" description="MINDY deubiquitinase" evidence="2">
    <location>
        <begin position="48"/>
        <end position="104"/>
    </location>
</feature>
<dbReference type="InterPro" id="IPR007518">
    <property type="entry name" value="MINDY"/>
</dbReference>
<sequence>MAPNQGTERESKPDDQQIFEAKDLDGTNFMFYFNLGSYLEFVVVNGIRTPELGVFHLLEIPLYHGWMVDPQDSDTAKAFGSKPYNALLEEVANYHARNARGEEKNVLQEDCGDHQKGKGD</sequence>
<keyword evidence="4" id="KW-1185">Reference proteome</keyword>
<evidence type="ECO:0000313" key="4">
    <source>
        <dbReference type="Proteomes" id="UP000316621"/>
    </source>
</evidence>
<dbReference type="InterPro" id="IPR033979">
    <property type="entry name" value="MINDY_domain"/>
</dbReference>
<dbReference type="GO" id="GO:0005829">
    <property type="term" value="C:cytosol"/>
    <property type="evidence" value="ECO:0007669"/>
    <property type="project" value="TreeGrafter"/>
</dbReference>
<reference evidence="3 4" key="1">
    <citation type="journal article" date="2018" name="Science">
        <title>The opium poppy genome and morphinan production.</title>
        <authorList>
            <person name="Guo L."/>
            <person name="Winzer T."/>
            <person name="Yang X."/>
            <person name="Li Y."/>
            <person name="Ning Z."/>
            <person name="He Z."/>
            <person name="Teodor R."/>
            <person name="Lu Y."/>
            <person name="Bowser T.A."/>
            <person name="Graham I.A."/>
            <person name="Ye K."/>
        </authorList>
    </citation>
    <scope>NUCLEOTIDE SEQUENCE [LARGE SCALE GENOMIC DNA]</scope>
    <source>
        <strain evidence="4">cv. HN1</strain>
        <tissue evidence="3">Leaves</tissue>
    </source>
</reference>
<feature type="region of interest" description="Disordered" evidence="1">
    <location>
        <begin position="99"/>
        <end position="120"/>
    </location>
</feature>
<dbReference type="Gramene" id="RZC69115">
    <property type="protein sequence ID" value="RZC69115"/>
    <property type="gene ID" value="C5167_032238"/>
</dbReference>
<accession>A0A4Y7KAW3</accession>
<dbReference type="Proteomes" id="UP000316621">
    <property type="component" value="Chromosome 7"/>
</dbReference>
<dbReference type="GO" id="GO:0016807">
    <property type="term" value="F:cysteine-type carboxypeptidase activity"/>
    <property type="evidence" value="ECO:0007669"/>
    <property type="project" value="TreeGrafter"/>
</dbReference>
<name>A0A4Y7KAW3_PAPSO</name>